<keyword evidence="10 16" id="KW-0012">Acyltransferase</keyword>
<feature type="active site" description="Proton donor/acceptor" evidence="13">
    <location>
        <position position="334"/>
    </location>
</feature>
<dbReference type="GO" id="GO:0018104">
    <property type="term" value="P:peptidoglycan-protein cross-linking"/>
    <property type="evidence" value="ECO:0007669"/>
    <property type="project" value="TreeGrafter"/>
</dbReference>
<dbReference type="Gene3D" id="2.40.440.10">
    <property type="entry name" value="L,D-transpeptidase catalytic domain-like"/>
    <property type="match status" value="1"/>
</dbReference>
<dbReference type="PANTHER" id="PTHR30582">
    <property type="entry name" value="L,D-TRANSPEPTIDASE"/>
    <property type="match status" value="1"/>
</dbReference>
<keyword evidence="5 13" id="KW-0133">Cell shape</keyword>
<evidence type="ECO:0000256" key="14">
    <source>
        <dbReference type="SAM" id="SignalP"/>
    </source>
</evidence>
<dbReference type="Pfam" id="PF17964">
    <property type="entry name" value="Big_10"/>
    <property type="match status" value="1"/>
</dbReference>
<accession>A0A7K0CN02</accession>
<keyword evidence="2" id="KW-1003">Cell membrane</keyword>
<dbReference type="Gene3D" id="2.60.40.3710">
    <property type="match status" value="1"/>
</dbReference>
<dbReference type="Proteomes" id="UP000466345">
    <property type="component" value="Unassembled WGS sequence"/>
</dbReference>
<comment type="pathway">
    <text evidence="1 13">Cell wall biogenesis; peptidoglycan biosynthesis.</text>
</comment>
<dbReference type="AlphaFoldDB" id="A0A7K0CN02"/>
<evidence type="ECO:0000256" key="13">
    <source>
        <dbReference type="PROSITE-ProRule" id="PRU01373"/>
    </source>
</evidence>
<evidence type="ECO:0000256" key="7">
    <source>
        <dbReference type="ARBA" id="ARBA00023136"/>
    </source>
</evidence>
<dbReference type="PROSITE" id="PS52029">
    <property type="entry name" value="LD_TPASE"/>
    <property type="match status" value="1"/>
</dbReference>
<comment type="caution">
    <text evidence="16">The sequence shown here is derived from an EMBL/GenBank/DDBJ whole genome shotgun (WGS) entry which is preliminary data.</text>
</comment>
<dbReference type="GO" id="GO:0071555">
    <property type="term" value="P:cell wall organization"/>
    <property type="evidence" value="ECO:0007669"/>
    <property type="project" value="UniProtKB-UniRule"/>
</dbReference>
<protein>
    <submittedName>
        <fullName evidence="16">L,D-transpeptidase 2</fullName>
        <ecNumber evidence="16">2.3.2.-</ecNumber>
    </submittedName>
</protein>
<keyword evidence="4 14" id="KW-0732">Signal</keyword>
<feature type="signal peptide" evidence="14">
    <location>
        <begin position="1"/>
        <end position="26"/>
    </location>
</feature>
<sequence>MSAHAVRRKHLIAVTVVASGTLLLTAACGGISQAATDHSPTRVTADVGDAPDAQITITPRDGARNVGINRDTRVTVTHGTLTEVTLTAATGGPKIAGTISPDGTSWAPSTTLKRGTDYKLTAKAKDGRGRLATSNSHFTTVSAAHSFLGHFQPNIEGKTVGAGMYPSIQFDKPVENKAAVESKITVNASSGQPVVGHWFGDNRLDLRPQHEFAPGTTVTLYLDLEGVQASTGVYGVQDREVSYTVGRSQVSTVDIAAKKMTVTRDGKVIKTLPISAGSADNPTYNGTMTISEKYRETRMDGSTVGFKDKKGASEYDIPDVPHAMRLSRSGTFVHGNYWSTPASTFGKVNVSHGCIGLADAQGADDPETDGAWFYANSLIGDQIVVKNSPDKTITADNGLSGWNMDWAQWTAGSALS</sequence>
<dbReference type="PANTHER" id="PTHR30582:SF2">
    <property type="entry name" value="L,D-TRANSPEPTIDASE YCIB-RELATED"/>
    <property type="match status" value="1"/>
</dbReference>
<dbReference type="InterPro" id="IPR050979">
    <property type="entry name" value="LD-transpeptidase"/>
</dbReference>
<dbReference type="InterPro" id="IPR005490">
    <property type="entry name" value="LD_TPept_cat_dom"/>
</dbReference>
<dbReference type="OrthoDB" id="5242354at2"/>
<dbReference type="GO" id="GO:0016746">
    <property type="term" value="F:acyltransferase activity"/>
    <property type="evidence" value="ECO:0007669"/>
    <property type="project" value="UniProtKB-KW"/>
</dbReference>
<evidence type="ECO:0000256" key="8">
    <source>
        <dbReference type="ARBA" id="ARBA00023139"/>
    </source>
</evidence>
<evidence type="ECO:0000256" key="2">
    <source>
        <dbReference type="ARBA" id="ARBA00022475"/>
    </source>
</evidence>
<evidence type="ECO:0000259" key="15">
    <source>
        <dbReference type="PROSITE" id="PS52029"/>
    </source>
</evidence>
<dbReference type="SUPFAM" id="SSF141523">
    <property type="entry name" value="L,D-transpeptidase catalytic domain-like"/>
    <property type="match status" value="1"/>
</dbReference>
<reference evidence="16 17" key="1">
    <citation type="submission" date="2019-10" db="EMBL/GenBank/DDBJ databases">
        <title>Streptomyces smaragdinus sp. nov. and Streptomyces fabii sp. nov., isolated from the gut of fungus growing-termite Macrotermes natalensis.</title>
        <authorList>
            <person name="Schwitalla J."/>
            <person name="Benndorf R."/>
            <person name="Martin K."/>
            <person name="De Beer W."/>
            <person name="Kaster A.-K."/>
            <person name="Vollmers J."/>
            <person name="Poulsen M."/>
            <person name="Beemelmanns C."/>
        </authorList>
    </citation>
    <scope>NUCLEOTIDE SEQUENCE [LARGE SCALE GENOMIC DNA]</scope>
    <source>
        <strain evidence="16 17">RB5</strain>
    </source>
</reference>
<dbReference type="CDD" id="cd16913">
    <property type="entry name" value="YkuD_like"/>
    <property type="match status" value="1"/>
</dbReference>
<feature type="active site" description="Nucleophile" evidence="13">
    <location>
        <position position="354"/>
    </location>
</feature>
<dbReference type="InterPro" id="IPR041280">
    <property type="entry name" value="Big_10"/>
</dbReference>
<feature type="domain" description="L,D-TPase catalytic" evidence="15">
    <location>
        <begin position="249"/>
        <end position="386"/>
    </location>
</feature>
<evidence type="ECO:0000256" key="9">
    <source>
        <dbReference type="ARBA" id="ARBA00023288"/>
    </source>
</evidence>
<dbReference type="GO" id="GO:0008360">
    <property type="term" value="P:regulation of cell shape"/>
    <property type="evidence" value="ECO:0007669"/>
    <property type="project" value="UniProtKB-UniRule"/>
</dbReference>
<keyword evidence="11 13" id="KW-0961">Cell wall biogenesis/degradation</keyword>
<dbReference type="Pfam" id="PF03734">
    <property type="entry name" value="YkuD"/>
    <property type="match status" value="1"/>
</dbReference>
<evidence type="ECO:0000256" key="11">
    <source>
        <dbReference type="ARBA" id="ARBA00023316"/>
    </source>
</evidence>
<evidence type="ECO:0000256" key="4">
    <source>
        <dbReference type="ARBA" id="ARBA00022729"/>
    </source>
</evidence>
<organism evidence="16 17">
    <name type="scientific">Streptomyces smaragdinus</name>
    <dbReference type="NCBI Taxonomy" id="2585196"/>
    <lineage>
        <taxon>Bacteria</taxon>
        <taxon>Bacillati</taxon>
        <taxon>Actinomycetota</taxon>
        <taxon>Actinomycetes</taxon>
        <taxon>Kitasatosporales</taxon>
        <taxon>Streptomycetaceae</taxon>
        <taxon>Streptomyces</taxon>
    </lineage>
</organism>
<evidence type="ECO:0000256" key="10">
    <source>
        <dbReference type="ARBA" id="ARBA00023315"/>
    </source>
</evidence>
<evidence type="ECO:0000256" key="1">
    <source>
        <dbReference type="ARBA" id="ARBA00004752"/>
    </source>
</evidence>
<name>A0A7K0CN02_9ACTN</name>
<dbReference type="EMBL" id="WEGJ01000025">
    <property type="protein sequence ID" value="MQY14866.1"/>
    <property type="molecule type" value="Genomic_DNA"/>
</dbReference>
<proteinExistence type="predicted"/>
<dbReference type="FunFam" id="2.40.440.10:FF:000005">
    <property type="entry name" value="L,D-transpeptidase 2"/>
    <property type="match status" value="1"/>
</dbReference>
<dbReference type="Gene3D" id="2.60.40.3780">
    <property type="match status" value="1"/>
</dbReference>
<dbReference type="PROSITE" id="PS51257">
    <property type="entry name" value="PROKAR_LIPOPROTEIN"/>
    <property type="match status" value="1"/>
</dbReference>
<evidence type="ECO:0000313" key="17">
    <source>
        <dbReference type="Proteomes" id="UP000466345"/>
    </source>
</evidence>
<evidence type="ECO:0000256" key="5">
    <source>
        <dbReference type="ARBA" id="ARBA00022960"/>
    </source>
</evidence>
<keyword evidence="8" id="KW-0564">Palmitate</keyword>
<keyword evidence="7" id="KW-0472">Membrane</keyword>
<dbReference type="EC" id="2.3.2.-" evidence="16"/>
<dbReference type="GO" id="GO:0005576">
    <property type="term" value="C:extracellular region"/>
    <property type="evidence" value="ECO:0007669"/>
    <property type="project" value="TreeGrafter"/>
</dbReference>
<evidence type="ECO:0000256" key="6">
    <source>
        <dbReference type="ARBA" id="ARBA00022984"/>
    </source>
</evidence>
<dbReference type="UniPathway" id="UPA00219"/>
<keyword evidence="17" id="KW-1185">Reference proteome</keyword>
<feature type="chain" id="PRO_5038930241" evidence="14">
    <location>
        <begin position="27"/>
        <end position="416"/>
    </location>
</feature>
<evidence type="ECO:0000256" key="12">
    <source>
        <dbReference type="ARBA" id="ARBA00060592"/>
    </source>
</evidence>
<evidence type="ECO:0000313" key="16">
    <source>
        <dbReference type="EMBL" id="MQY14866.1"/>
    </source>
</evidence>
<comment type="pathway">
    <text evidence="12">Glycan biosynthesis.</text>
</comment>
<evidence type="ECO:0000256" key="3">
    <source>
        <dbReference type="ARBA" id="ARBA00022679"/>
    </source>
</evidence>
<gene>
    <name evidence="16" type="primary">ldtB_2</name>
    <name evidence="16" type="ORF">SRB5_50420</name>
</gene>
<keyword evidence="6 13" id="KW-0573">Peptidoglycan synthesis</keyword>
<dbReference type="RefSeq" id="WP_153455711.1">
    <property type="nucleotide sequence ID" value="NZ_WEGJ01000025.1"/>
</dbReference>
<keyword evidence="9" id="KW-0449">Lipoprotein</keyword>
<dbReference type="InterPro" id="IPR038063">
    <property type="entry name" value="Transpep_catalytic_dom"/>
</dbReference>
<keyword evidence="3 16" id="KW-0808">Transferase</keyword>
<dbReference type="GO" id="GO:0071972">
    <property type="term" value="F:peptidoglycan L,D-transpeptidase activity"/>
    <property type="evidence" value="ECO:0007669"/>
    <property type="project" value="TreeGrafter"/>
</dbReference>